<dbReference type="EMBL" id="KQ257452">
    <property type="protein sequence ID" value="KND02827.1"/>
    <property type="molecule type" value="Genomic_DNA"/>
</dbReference>
<dbReference type="InterPro" id="IPR013870">
    <property type="entry name" value="Ribosomal_mL54"/>
</dbReference>
<dbReference type="FunCoup" id="A0A0L0HP08">
    <property type="interactions" value="27"/>
</dbReference>
<proteinExistence type="inferred from homology"/>
<keyword evidence="3" id="KW-0689">Ribosomal protein</keyword>
<comment type="subcellular location">
    <subcellularLocation>
        <location evidence="1">Mitochondrion</location>
    </subcellularLocation>
</comment>
<dbReference type="PANTHER" id="PTHR28595:SF1">
    <property type="entry name" value="LARGE RIBOSOMAL SUBUNIT PROTEIN ML54"/>
    <property type="match status" value="1"/>
</dbReference>
<keyword evidence="5" id="KW-0687">Ribonucleoprotein</keyword>
<feature type="region of interest" description="Disordered" evidence="8">
    <location>
        <begin position="26"/>
        <end position="54"/>
    </location>
</feature>
<evidence type="ECO:0000256" key="6">
    <source>
        <dbReference type="ARBA" id="ARBA00033752"/>
    </source>
</evidence>
<dbReference type="Proteomes" id="UP000053201">
    <property type="component" value="Unassembled WGS sequence"/>
</dbReference>
<accession>A0A0L0HP08</accession>
<dbReference type="OrthoDB" id="10252718at2759"/>
<sequence length="122" mass="13568">MLRTPCALRLLPSRSLHRSIIARLATTTTAPATSQEPPSTVKPKGPPEPSSCKEGTVLKGLNILKDGKDPVALADDAYPDWLWSLLDPPKKDWTPEEQLSRKYLRKLTKEKIKANSIAKRAR</sequence>
<keyword evidence="2" id="KW-0809">Transit peptide</keyword>
<dbReference type="OMA" id="NAFWAPR"/>
<feature type="compositionally biased region" description="Low complexity" evidence="8">
    <location>
        <begin position="26"/>
        <end position="39"/>
    </location>
</feature>
<dbReference type="PANTHER" id="PTHR28595">
    <property type="entry name" value="39S RIBOSOMAL PROTEIN L54, MITOCHONDRIAL"/>
    <property type="match status" value="1"/>
</dbReference>
<reference evidence="9 10" key="1">
    <citation type="submission" date="2009-08" db="EMBL/GenBank/DDBJ databases">
        <title>The Genome Sequence of Spizellomyces punctatus strain DAOM BR117.</title>
        <authorList>
            <consortium name="The Broad Institute Genome Sequencing Platform"/>
            <person name="Russ C."/>
            <person name="Cuomo C."/>
            <person name="Shea T."/>
            <person name="Young S.K."/>
            <person name="Zeng Q."/>
            <person name="Koehrsen M."/>
            <person name="Haas B."/>
            <person name="Borodovsky M."/>
            <person name="Guigo R."/>
            <person name="Alvarado L."/>
            <person name="Berlin A."/>
            <person name="Bochicchio J."/>
            <person name="Borenstein D."/>
            <person name="Chapman S."/>
            <person name="Chen Z."/>
            <person name="Engels R."/>
            <person name="Freedman E."/>
            <person name="Gellesch M."/>
            <person name="Goldberg J."/>
            <person name="Griggs A."/>
            <person name="Gujja S."/>
            <person name="Heiman D."/>
            <person name="Hepburn T."/>
            <person name="Howarth C."/>
            <person name="Jen D."/>
            <person name="Larson L."/>
            <person name="Lewis B."/>
            <person name="Mehta T."/>
            <person name="Park D."/>
            <person name="Pearson M."/>
            <person name="Roberts A."/>
            <person name="Saif S."/>
            <person name="Shenoy N."/>
            <person name="Sisk P."/>
            <person name="Stolte C."/>
            <person name="Sykes S."/>
            <person name="Thomson T."/>
            <person name="Walk T."/>
            <person name="White J."/>
            <person name="Yandava C."/>
            <person name="Burger G."/>
            <person name="Gray M.W."/>
            <person name="Holland P.W.H."/>
            <person name="King N."/>
            <person name="Lang F.B.F."/>
            <person name="Roger A.J."/>
            <person name="Ruiz-Trillo I."/>
            <person name="Lander E."/>
            <person name="Nusbaum C."/>
        </authorList>
    </citation>
    <scope>NUCLEOTIDE SEQUENCE [LARGE SCALE GENOMIC DNA]</scope>
    <source>
        <strain evidence="9 10">DAOM BR117</strain>
    </source>
</reference>
<dbReference type="AlphaFoldDB" id="A0A0L0HP08"/>
<dbReference type="VEuPathDB" id="FungiDB:SPPG_01908"/>
<protein>
    <recommendedName>
        <fullName evidence="7">Large ribosomal subunit protein mL54</fullName>
    </recommendedName>
</protein>
<gene>
    <name evidence="9" type="ORF">SPPG_01908</name>
</gene>
<comment type="similarity">
    <text evidence="6">Belongs to the mitochondrion-specific ribosomal protein mL54 family.</text>
</comment>
<evidence type="ECO:0000313" key="9">
    <source>
        <dbReference type="EMBL" id="KND02827.1"/>
    </source>
</evidence>
<keyword evidence="10" id="KW-1185">Reference proteome</keyword>
<evidence type="ECO:0000256" key="8">
    <source>
        <dbReference type="SAM" id="MobiDB-lite"/>
    </source>
</evidence>
<dbReference type="GO" id="GO:0003735">
    <property type="term" value="F:structural constituent of ribosome"/>
    <property type="evidence" value="ECO:0007669"/>
    <property type="project" value="TreeGrafter"/>
</dbReference>
<evidence type="ECO:0000256" key="2">
    <source>
        <dbReference type="ARBA" id="ARBA00022946"/>
    </source>
</evidence>
<organism evidence="9 10">
    <name type="scientific">Spizellomyces punctatus (strain DAOM BR117)</name>
    <dbReference type="NCBI Taxonomy" id="645134"/>
    <lineage>
        <taxon>Eukaryota</taxon>
        <taxon>Fungi</taxon>
        <taxon>Fungi incertae sedis</taxon>
        <taxon>Chytridiomycota</taxon>
        <taxon>Chytridiomycota incertae sedis</taxon>
        <taxon>Chytridiomycetes</taxon>
        <taxon>Spizellomycetales</taxon>
        <taxon>Spizellomycetaceae</taxon>
        <taxon>Spizellomyces</taxon>
    </lineage>
</organism>
<dbReference type="GO" id="GO:0005762">
    <property type="term" value="C:mitochondrial large ribosomal subunit"/>
    <property type="evidence" value="ECO:0007669"/>
    <property type="project" value="TreeGrafter"/>
</dbReference>
<dbReference type="eggNOG" id="ENOG502SBZ8">
    <property type="taxonomic scope" value="Eukaryota"/>
</dbReference>
<keyword evidence="4" id="KW-0496">Mitochondrion</keyword>
<dbReference type="GeneID" id="27685540"/>
<evidence type="ECO:0000256" key="4">
    <source>
        <dbReference type="ARBA" id="ARBA00023128"/>
    </source>
</evidence>
<name>A0A0L0HP08_SPIPD</name>
<evidence type="ECO:0000256" key="1">
    <source>
        <dbReference type="ARBA" id="ARBA00004173"/>
    </source>
</evidence>
<dbReference type="Pfam" id="PF08561">
    <property type="entry name" value="Ribosomal_L37"/>
    <property type="match status" value="1"/>
</dbReference>
<dbReference type="InParanoid" id="A0A0L0HP08"/>
<evidence type="ECO:0000256" key="7">
    <source>
        <dbReference type="ARBA" id="ARBA00035179"/>
    </source>
</evidence>
<dbReference type="STRING" id="645134.A0A0L0HP08"/>
<dbReference type="RefSeq" id="XP_016610866.1">
    <property type="nucleotide sequence ID" value="XM_016750217.1"/>
</dbReference>
<evidence type="ECO:0000256" key="5">
    <source>
        <dbReference type="ARBA" id="ARBA00023274"/>
    </source>
</evidence>
<evidence type="ECO:0000313" key="10">
    <source>
        <dbReference type="Proteomes" id="UP000053201"/>
    </source>
</evidence>
<evidence type="ECO:0000256" key="3">
    <source>
        <dbReference type="ARBA" id="ARBA00022980"/>
    </source>
</evidence>